<dbReference type="AlphaFoldDB" id="A0A8E2EYL5"/>
<sequence>MPNIIDAQLLYKSYDGRFEYNGTEGLNQTYFTFESVSCNGSSDIDDQRIALAFGEIMEGPEIGYNRNMSQWPAMGTDAMINLTITKSSRMLCKPTFQLQKLLLRANMSLQSPLSPSVQVVNNSQPWTSSDINPWDIATA</sequence>
<evidence type="ECO:0000313" key="1">
    <source>
        <dbReference type="EMBL" id="OCL07254.1"/>
    </source>
</evidence>
<dbReference type="Proteomes" id="UP000250140">
    <property type="component" value="Unassembled WGS sequence"/>
</dbReference>
<accession>A0A8E2EYL5</accession>
<organism evidence="1 2">
    <name type="scientific">Glonium stellatum</name>
    <dbReference type="NCBI Taxonomy" id="574774"/>
    <lineage>
        <taxon>Eukaryota</taxon>
        <taxon>Fungi</taxon>
        <taxon>Dikarya</taxon>
        <taxon>Ascomycota</taxon>
        <taxon>Pezizomycotina</taxon>
        <taxon>Dothideomycetes</taxon>
        <taxon>Pleosporomycetidae</taxon>
        <taxon>Gloniales</taxon>
        <taxon>Gloniaceae</taxon>
        <taxon>Glonium</taxon>
    </lineage>
</organism>
<name>A0A8E2EYL5_9PEZI</name>
<keyword evidence="2" id="KW-1185">Reference proteome</keyword>
<protein>
    <submittedName>
        <fullName evidence="1">Uncharacterized protein</fullName>
    </submittedName>
</protein>
<dbReference type="OrthoDB" id="5332281at2759"/>
<dbReference type="EMBL" id="KV749907">
    <property type="protein sequence ID" value="OCL07254.1"/>
    <property type="molecule type" value="Genomic_DNA"/>
</dbReference>
<proteinExistence type="predicted"/>
<reference evidence="1 2" key="1">
    <citation type="journal article" date="2016" name="Nat. Commun.">
        <title>Ectomycorrhizal ecology is imprinted in the genome of the dominant symbiotic fungus Cenococcum geophilum.</title>
        <authorList>
            <consortium name="DOE Joint Genome Institute"/>
            <person name="Peter M."/>
            <person name="Kohler A."/>
            <person name="Ohm R.A."/>
            <person name="Kuo A."/>
            <person name="Krutzmann J."/>
            <person name="Morin E."/>
            <person name="Arend M."/>
            <person name="Barry K.W."/>
            <person name="Binder M."/>
            <person name="Choi C."/>
            <person name="Clum A."/>
            <person name="Copeland A."/>
            <person name="Grisel N."/>
            <person name="Haridas S."/>
            <person name="Kipfer T."/>
            <person name="LaButti K."/>
            <person name="Lindquist E."/>
            <person name="Lipzen A."/>
            <person name="Maire R."/>
            <person name="Meier B."/>
            <person name="Mihaltcheva S."/>
            <person name="Molinier V."/>
            <person name="Murat C."/>
            <person name="Poggeler S."/>
            <person name="Quandt C.A."/>
            <person name="Sperisen C."/>
            <person name="Tritt A."/>
            <person name="Tisserant E."/>
            <person name="Crous P.W."/>
            <person name="Henrissat B."/>
            <person name="Nehls U."/>
            <person name="Egli S."/>
            <person name="Spatafora J.W."/>
            <person name="Grigoriev I.V."/>
            <person name="Martin F.M."/>
        </authorList>
    </citation>
    <scope>NUCLEOTIDE SEQUENCE [LARGE SCALE GENOMIC DNA]</scope>
    <source>
        <strain evidence="1 2">CBS 207.34</strain>
    </source>
</reference>
<gene>
    <name evidence="1" type="ORF">AOQ84DRAFT_377861</name>
</gene>
<evidence type="ECO:0000313" key="2">
    <source>
        <dbReference type="Proteomes" id="UP000250140"/>
    </source>
</evidence>